<dbReference type="eggNOG" id="ENOG5031S84">
    <property type="taxonomic scope" value="Bacteria"/>
</dbReference>
<organism evidence="1 2">
    <name type="scientific">Oxalobacter formigenes OXCC13</name>
    <dbReference type="NCBI Taxonomy" id="556269"/>
    <lineage>
        <taxon>Bacteria</taxon>
        <taxon>Pseudomonadati</taxon>
        <taxon>Pseudomonadota</taxon>
        <taxon>Betaproteobacteria</taxon>
        <taxon>Burkholderiales</taxon>
        <taxon>Oxalobacteraceae</taxon>
        <taxon>Oxalobacter</taxon>
    </lineage>
</organism>
<evidence type="ECO:0000313" key="2">
    <source>
        <dbReference type="Proteomes" id="UP000005089"/>
    </source>
</evidence>
<dbReference type="STRING" id="847.BRW83_1869"/>
<dbReference type="OrthoDB" id="9802230at2"/>
<accession>C3X832</accession>
<dbReference type="Proteomes" id="UP000005089">
    <property type="component" value="Unassembled WGS sequence"/>
</dbReference>
<proteinExistence type="predicted"/>
<sequence>MSILTEFELSLPHGYLDADGTVHKEGVMRLATAMDEILPMRDPRVQGNPGYLAVILFSRVLLRLGTLPLIDTSIIERLHPDDMAFLERFYEKINGFEDEHSHDSSCGGQCCCGH</sequence>
<gene>
    <name evidence="1" type="ORF">OFBG_00386</name>
</gene>
<protein>
    <recommendedName>
        <fullName evidence="3">Phage tail assembly protein</fullName>
    </recommendedName>
</protein>
<dbReference type="RefSeq" id="WP_005879751.1">
    <property type="nucleotide sequence ID" value="NZ_CP019430.1"/>
</dbReference>
<dbReference type="GeneID" id="77135703"/>
<evidence type="ECO:0000313" key="1">
    <source>
        <dbReference type="EMBL" id="EEO29358.1"/>
    </source>
</evidence>
<dbReference type="EMBL" id="GG658170">
    <property type="protein sequence ID" value="EEO29358.1"/>
    <property type="molecule type" value="Genomic_DNA"/>
</dbReference>
<keyword evidence="2" id="KW-1185">Reference proteome</keyword>
<dbReference type="AlphaFoldDB" id="C3X832"/>
<evidence type="ECO:0008006" key="3">
    <source>
        <dbReference type="Google" id="ProtNLM"/>
    </source>
</evidence>
<reference evidence="1 2" key="1">
    <citation type="submission" date="2009-02" db="EMBL/GenBank/DDBJ databases">
        <title>The Genome Sequence of Oxalobacter formigenes OXCC13.</title>
        <authorList>
            <consortium name="The Broad Institute Genome Sequencing Platform"/>
            <person name="Ward D."/>
            <person name="Young S.K."/>
            <person name="Kodira C.D."/>
            <person name="Zeng Q."/>
            <person name="Koehrsen M."/>
            <person name="Alvarado L."/>
            <person name="Berlin A."/>
            <person name="Borenstein D."/>
            <person name="Chen Z."/>
            <person name="Engels R."/>
            <person name="Freedman E."/>
            <person name="Gellesch M."/>
            <person name="Goldberg J."/>
            <person name="Griggs A."/>
            <person name="Gujja S."/>
            <person name="Heiman D."/>
            <person name="Hepburn T."/>
            <person name="Howarth C."/>
            <person name="Jen D."/>
            <person name="Larson L."/>
            <person name="Lewis B."/>
            <person name="Mehta T."/>
            <person name="Park D."/>
            <person name="Pearson M."/>
            <person name="Roberts A."/>
            <person name="Saif S."/>
            <person name="Shea T."/>
            <person name="Shenoy N."/>
            <person name="Sisk P."/>
            <person name="Stolte C."/>
            <person name="Sykes S."/>
            <person name="Walk T."/>
            <person name="White J."/>
            <person name="Yandava C."/>
            <person name="Allison M.J."/>
            <person name="Lander E."/>
            <person name="Nusbaum C."/>
            <person name="Galagan J."/>
            <person name="Birren B."/>
        </authorList>
    </citation>
    <scope>NUCLEOTIDE SEQUENCE [LARGE SCALE GENOMIC DNA]</scope>
    <source>
        <strain evidence="1 2">OXCC13</strain>
    </source>
</reference>
<name>C3X832_OXAFO</name>
<dbReference type="HOGENOM" id="CLU_122416_1_0_4"/>